<dbReference type="InterPro" id="IPR017998">
    <property type="entry name" value="Chaperone_TCP-1"/>
</dbReference>
<dbReference type="CDD" id="cd07331">
    <property type="entry name" value="M48C_Oma1_like"/>
    <property type="match status" value="1"/>
</dbReference>
<dbReference type="InterPro" id="IPR012722">
    <property type="entry name" value="Chap_CCT_zeta"/>
</dbReference>
<dbReference type="Proteomes" id="UP000663888">
    <property type="component" value="Unassembled WGS sequence"/>
</dbReference>
<keyword evidence="4" id="KW-0963">Cytoplasm</keyword>
<evidence type="ECO:0000256" key="5">
    <source>
        <dbReference type="ARBA" id="ARBA00022670"/>
    </source>
</evidence>
<comment type="similarity">
    <text evidence="3 15">Belongs to the TCP-1 chaperonin family.</text>
</comment>
<dbReference type="EMBL" id="CAJMWY010001911">
    <property type="protein sequence ID" value="CAE6478000.1"/>
    <property type="molecule type" value="Genomic_DNA"/>
</dbReference>
<evidence type="ECO:0000256" key="17">
    <source>
        <dbReference type="SAM" id="Phobius"/>
    </source>
</evidence>
<dbReference type="SUPFAM" id="SSF54849">
    <property type="entry name" value="GroEL-intermediate domain like"/>
    <property type="match status" value="1"/>
</dbReference>
<dbReference type="Gene3D" id="1.10.560.10">
    <property type="entry name" value="GroEL-like equatorial domain"/>
    <property type="match status" value="1"/>
</dbReference>
<name>A0A8H3CE52_9AGAM</name>
<evidence type="ECO:0000256" key="1">
    <source>
        <dbReference type="ARBA" id="ARBA00001947"/>
    </source>
</evidence>
<dbReference type="InterPro" id="IPR027413">
    <property type="entry name" value="GROEL-like_equatorial_sf"/>
</dbReference>
<dbReference type="GO" id="GO:0006508">
    <property type="term" value="P:proteolysis"/>
    <property type="evidence" value="ECO:0007669"/>
    <property type="project" value="UniProtKB-KW"/>
</dbReference>
<dbReference type="AlphaFoldDB" id="A0A8H3CE52"/>
<feature type="region of interest" description="Disordered" evidence="16">
    <location>
        <begin position="225"/>
        <end position="251"/>
    </location>
</feature>
<keyword evidence="12 15" id="KW-0143">Chaperone</keyword>
<comment type="cofactor">
    <cofactor evidence="1">
        <name>Zn(2+)</name>
        <dbReference type="ChEBI" id="CHEBI:29105"/>
    </cofactor>
</comment>
<dbReference type="GO" id="GO:0016887">
    <property type="term" value="F:ATP hydrolysis activity"/>
    <property type="evidence" value="ECO:0007669"/>
    <property type="project" value="InterPro"/>
</dbReference>
<evidence type="ECO:0000256" key="10">
    <source>
        <dbReference type="ARBA" id="ARBA00022840"/>
    </source>
</evidence>
<dbReference type="InterPro" id="IPR002423">
    <property type="entry name" value="Cpn60/GroEL/TCP-1"/>
</dbReference>
<dbReference type="GO" id="GO:0005524">
    <property type="term" value="F:ATP binding"/>
    <property type="evidence" value="ECO:0007669"/>
    <property type="project" value="UniProtKB-KW"/>
</dbReference>
<keyword evidence="9" id="KW-0862">Zinc</keyword>
<keyword evidence="5" id="KW-0645">Protease</keyword>
<feature type="domain" description="Peptidase M48" evidence="18">
    <location>
        <begin position="296"/>
        <end position="441"/>
    </location>
</feature>
<comment type="caution">
    <text evidence="20">The sequence shown here is derived from an EMBL/GenBank/DDBJ whole genome shotgun (WGS) entry which is preliminary data.</text>
</comment>
<evidence type="ECO:0000256" key="11">
    <source>
        <dbReference type="ARBA" id="ARBA00023049"/>
    </source>
</evidence>
<dbReference type="FunFam" id="1.10.560.10:FF:000058">
    <property type="entry name" value="T-complex protein 1 subunit zeta"/>
    <property type="match status" value="1"/>
</dbReference>
<comment type="subcellular location">
    <subcellularLocation>
        <location evidence="2">Cytoplasm</location>
    </subcellularLocation>
</comment>
<dbReference type="SUPFAM" id="SSF48592">
    <property type="entry name" value="GroEL equatorial domain-like"/>
    <property type="match status" value="1"/>
</dbReference>
<dbReference type="PROSITE" id="PS00995">
    <property type="entry name" value="TCP1_3"/>
    <property type="match status" value="1"/>
</dbReference>
<evidence type="ECO:0000313" key="20">
    <source>
        <dbReference type="EMBL" id="CAE6478000.1"/>
    </source>
</evidence>
<dbReference type="Pfam" id="PF01435">
    <property type="entry name" value="Peptidase_M48"/>
    <property type="match status" value="1"/>
</dbReference>
<dbReference type="Proteomes" id="UP000663861">
    <property type="component" value="Unassembled WGS sequence"/>
</dbReference>
<evidence type="ECO:0000256" key="4">
    <source>
        <dbReference type="ARBA" id="ARBA00022490"/>
    </source>
</evidence>
<evidence type="ECO:0000313" key="21">
    <source>
        <dbReference type="Proteomes" id="UP000663861"/>
    </source>
</evidence>
<dbReference type="NCBIfam" id="TIGR02347">
    <property type="entry name" value="chap_CCT_zeta"/>
    <property type="match status" value="1"/>
</dbReference>
<dbReference type="InterPro" id="IPR001915">
    <property type="entry name" value="Peptidase_M48"/>
</dbReference>
<keyword evidence="10 15" id="KW-0067">ATP-binding</keyword>
<sequence>MLRRAVGIFSRPPSRLLVTPFQLALNPASARLDSVSAINSRITSSTRPGLYLSTLPRASPLKLFRSNSLLARQQILLKYNNVIARGFHSTQPRRDVFFFALPALKGYLLELTRFTLVLLPFIWRYRIWKKYPRWSLALLQIPIFAVCIIVALGLDQSPRTERWRLLMMSKREEMEWARARFTECLLDDGPHLLREGDPRVDQVRRVAERLFTVVEDGEFDADHVVSSPGWPPRSEEPQLAQLQGPAGPWSTGRRVHVTPASFGKMQAQLLYPPSATAESRLMPFRPETSNPTKVIDDQAWRLYVVDLPKVNAFALPTREIFVYTGLIDLLEDDTLLSGVMSHEIAHVTQRHAVENAGFLNIAAIFFDTLRGISFALTVSFPFLTDGIGTILNLMNNYVADRAYSRKLESEADAVGLEFMARAGYDPRYALDLWEVMAAVDIELINPKAESIRRAAALQVNTNGAMGLANVVKGNLGPRGTIKMLVDGAGNIKMTKAGDGKVLLSEMQIQNPTAAMIARTAVAQDDQVGDGTTSVVLLVGELLKQADRYISEGVHPTVIAEGFDLAKKEALAFLETYKVPSKLDRIQLIAVAHTSLSTKLHPKLAFKLAADVVDAVLCIRAPPPPEGATGVAAIREPIDLHMVEIMKMQHRTDLDTQLVRGLVMDHGGRHPDMPKRVENAFILTLNVSLEYEKTEVNSGFFYSSADQREKLVESERRFVDAKLKKIVELKNLVCDQAVGANEKPKGFVVINQKGIDPLSLDVLVKNGILALRRAKRRNMERLQLIAGGVAQNSVDDLTPEVLGYAGLVYEHTLGEEKYTFVEDVKEPKGVTLLIKGPNAHTIAQIQDGIRDGLRAVKNALEDESLVPGAGAFEVACAAHLSGPIKKAAKGRAKLGVQAFADALLIIPKTLAANGGFDVQDAIVSVQQDEQSSGNIVGIDLNTGEPFDPTVEGVWDNYRVKRQMLHSCSVIAVNLLSTDEILRAGRSSLKPDGQQ</sequence>
<feature type="transmembrane region" description="Helical" evidence="17">
    <location>
        <begin position="134"/>
        <end position="154"/>
    </location>
</feature>
<evidence type="ECO:0000256" key="3">
    <source>
        <dbReference type="ARBA" id="ARBA00008020"/>
    </source>
</evidence>
<evidence type="ECO:0000256" key="13">
    <source>
        <dbReference type="ARBA" id="ARBA00039582"/>
    </source>
</evidence>
<dbReference type="PRINTS" id="PR00304">
    <property type="entry name" value="TCOMPLEXTCP1"/>
</dbReference>
<keyword evidence="17" id="KW-0812">Transmembrane</keyword>
<dbReference type="GO" id="GO:0051082">
    <property type="term" value="F:unfolded protein binding"/>
    <property type="evidence" value="ECO:0007669"/>
    <property type="project" value="InterPro"/>
</dbReference>
<evidence type="ECO:0000256" key="16">
    <source>
        <dbReference type="SAM" id="MobiDB-lite"/>
    </source>
</evidence>
<dbReference type="PANTHER" id="PTHR11353">
    <property type="entry name" value="CHAPERONIN"/>
    <property type="match status" value="1"/>
</dbReference>
<evidence type="ECO:0000313" key="19">
    <source>
        <dbReference type="EMBL" id="CAE6452901.1"/>
    </source>
</evidence>
<dbReference type="CDD" id="cd03342">
    <property type="entry name" value="TCP1_zeta"/>
    <property type="match status" value="1"/>
</dbReference>
<proteinExistence type="inferred from homology"/>
<evidence type="ECO:0000256" key="14">
    <source>
        <dbReference type="ARBA" id="ARBA00044261"/>
    </source>
</evidence>
<gene>
    <name evidence="19" type="ORF">RDB_LOCUS72078</name>
    <name evidence="20" type="ORF">RDB_LOCUS93768</name>
</gene>
<evidence type="ECO:0000259" key="18">
    <source>
        <dbReference type="Pfam" id="PF01435"/>
    </source>
</evidence>
<dbReference type="GO" id="GO:0046872">
    <property type="term" value="F:metal ion binding"/>
    <property type="evidence" value="ECO:0007669"/>
    <property type="project" value="UniProtKB-KW"/>
</dbReference>
<dbReference type="GO" id="GO:0140662">
    <property type="term" value="F:ATP-dependent protein folding chaperone"/>
    <property type="evidence" value="ECO:0007669"/>
    <property type="project" value="InterPro"/>
</dbReference>
<dbReference type="SUPFAM" id="SSF52029">
    <property type="entry name" value="GroEL apical domain-like"/>
    <property type="match status" value="1"/>
</dbReference>
<evidence type="ECO:0000256" key="6">
    <source>
        <dbReference type="ARBA" id="ARBA00022723"/>
    </source>
</evidence>
<dbReference type="Gene3D" id="3.30.260.10">
    <property type="entry name" value="TCP-1-like chaperonin intermediate domain"/>
    <property type="match status" value="1"/>
</dbReference>
<dbReference type="GO" id="GO:0004222">
    <property type="term" value="F:metalloendopeptidase activity"/>
    <property type="evidence" value="ECO:0007669"/>
    <property type="project" value="InterPro"/>
</dbReference>
<keyword evidence="8" id="KW-0378">Hydrolase</keyword>
<dbReference type="Gene3D" id="3.50.7.10">
    <property type="entry name" value="GroEL"/>
    <property type="match status" value="1"/>
</dbReference>
<dbReference type="FunFam" id="3.50.7.10:FF:000004">
    <property type="entry name" value="T-complex protein 1 subunit zeta"/>
    <property type="match status" value="1"/>
</dbReference>
<evidence type="ECO:0000256" key="12">
    <source>
        <dbReference type="ARBA" id="ARBA00023186"/>
    </source>
</evidence>
<keyword evidence="11" id="KW-0482">Metalloprotease</keyword>
<organism evidence="20 21">
    <name type="scientific">Rhizoctonia solani</name>
    <dbReference type="NCBI Taxonomy" id="456999"/>
    <lineage>
        <taxon>Eukaryota</taxon>
        <taxon>Fungi</taxon>
        <taxon>Dikarya</taxon>
        <taxon>Basidiomycota</taxon>
        <taxon>Agaricomycotina</taxon>
        <taxon>Agaricomycetes</taxon>
        <taxon>Cantharellales</taxon>
        <taxon>Ceratobasidiaceae</taxon>
        <taxon>Rhizoctonia</taxon>
    </lineage>
</organism>
<dbReference type="Gene3D" id="3.30.2010.10">
    <property type="entry name" value="Metalloproteases ('zincins'), catalytic domain"/>
    <property type="match status" value="1"/>
</dbReference>
<dbReference type="FunFam" id="3.30.260.10:FF:000017">
    <property type="entry name" value="T-complex protein 1 subunit zeta"/>
    <property type="match status" value="1"/>
</dbReference>
<evidence type="ECO:0000256" key="2">
    <source>
        <dbReference type="ARBA" id="ARBA00004496"/>
    </source>
</evidence>
<dbReference type="FunFam" id="1.10.560.10:FF:000038">
    <property type="entry name" value="Chaperonin containing TCP1 subunit 6B"/>
    <property type="match status" value="1"/>
</dbReference>
<protein>
    <recommendedName>
        <fullName evidence="13">T-complex protein 1 subunit zeta</fullName>
    </recommendedName>
    <alternativeName>
        <fullName evidence="14">CCT-zeta</fullName>
    </alternativeName>
</protein>
<evidence type="ECO:0000256" key="9">
    <source>
        <dbReference type="ARBA" id="ARBA00022833"/>
    </source>
</evidence>
<keyword evidence="17" id="KW-1133">Transmembrane helix</keyword>
<keyword evidence="17" id="KW-0472">Membrane</keyword>
<dbReference type="EMBL" id="CAJMWX010001044">
    <property type="protein sequence ID" value="CAE6452901.1"/>
    <property type="molecule type" value="Genomic_DNA"/>
</dbReference>
<evidence type="ECO:0000256" key="8">
    <source>
        <dbReference type="ARBA" id="ARBA00022801"/>
    </source>
</evidence>
<accession>A0A8H3CE52</accession>
<evidence type="ECO:0000256" key="7">
    <source>
        <dbReference type="ARBA" id="ARBA00022741"/>
    </source>
</evidence>
<dbReference type="InterPro" id="IPR027410">
    <property type="entry name" value="TCP-1-like_intermed_sf"/>
</dbReference>
<dbReference type="InterPro" id="IPR002194">
    <property type="entry name" value="Chaperonin_TCP-1_CS"/>
</dbReference>
<dbReference type="GO" id="GO:0005832">
    <property type="term" value="C:chaperonin-containing T-complex"/>
    <property type="evidence" value="ECO:0007669"/>
    <property type="project" value="UniProtKB-ARBA"/>
</dbReference>
<dbReference type="Pfam" id="PF00118">
    <property type="entry name" value="Cpn60_TCP1"/>
    <property type="match status" value="1"/>
</dbReference>
<keyword evidence="7 15" id="KW-0547">Nucleotide-binding</keyword>
<keyword evidence="6" id="KW-0479">Metal-binding</keyword>
<evidence type="ECO:0000256" key="15">
    <source>
        <dbReference type="RuleBase" id="RU004187"/>
    </source>
</evidence>
<reference evidence="20" key="1">
    <citation type="submission" date="2021-01" db="EMBL/GenBank/DDBJ databases">
        <authorList>
            <person name="Kaushik A."/>
        </authorList>
    </citation>
    <scope>NUCLEOTIDE SEQUENCE</scope>
    <source>
        <strain evidence="19">AG4-R118</strain>
        <strain evidence="20">AG4-RS23</strain>
    </source>
</reference>
<dbReference type="InterPro" id="IPR027409">
    <property type="entry name" value="GroEL-like_apical_dom_sf"/>
</dbReference>